<keyword evidence="3" id="KW-1185">Reference proteome</keyword>
<dbReference type="InterPro" id="IPR011010">
    <property type="entry name" value="DNA_brk_join_enz"/>
</dbReference>
<evidence type="ECO:0008006" key="4">
    <source>
        <dbReference type="Google" id="ProtNLM"/>
    </source>
</evidence>
<reference evidence="3" key="1">
    <citation type="submission" date="2023-07" db="EMBL/GenBank/DDBJ databases">
        <title>Structural and functional analysis of rice phyllospheric bacteria for their antimicrobial properties and defense elicitation against blast disease.</title>
        <authorList>
            <person name="Sahu K.P."/>
            <person name="Asharani P."/>
            <person name="Kumar M."/>
            <person name="Reddy B."/>
            <person name="Kumar A."/>
        </authorList>
    </citation>
    <scope>NUCLEOTIDE SEQUENCE [LARGE SCALE GENOMIC DNA]</scope>
    <source>
        <strain evidence="3">OsEp_Plm_30P10</strain>
    </source>
</reference>
<comment type="caution">
    <text evidence="2">The sequence shown here is derived from an EMBL/GenBank/DDBJ whole genome shotgun (WGS) entry which is preliminary data.</text>
</comment>
<dbReference type="Gene3D" id="1.10.443.10">
    <property type="entry name" value="Intergrase catalytic core"/>
    <property type="match status" value="1"/>
</dbReference>
<protein>
    <recommendedName>
        <fullName evidence="4">Tyr recombinase domain-containing protein</fullName>
    </recommendedName>
</protein>
<keyword evidence="1" id="KW-0233">DNA recombination</keyword>
<proteinExistence type="predicted"/>
<gene>
    <name evidence="2" type="ORF">N4G40_07290</name>
</gene>
<dbReference type="RefSeq" id="WP_322542096.1">
    <property type="nucleotide sequence ID" value="NZ_JAOBTT010000001.1"/>
</dbReference>
<organism evidence="2 3">
    <name type="scientific">Pantoea eucrina</name>
    <dbReference type="NCBI Taxonomy" id="472693"/>
    <lineage>
        <taxon>Bacteria</taxon>
        <taxon>Pseudomonadati</taxon>
        <taxon>Pseudomonadota</taxon>
        <taxon>Gammaproteobacteria</taxon>
        <taxon>Enterobacterales</taxon>
        <taxon>Erwiniaceae</taxon>
        <taxon>Pantoea</taxon>
    </lineage>
</organism>
<sequence>MKKHFFNEPSKTETENRTICLTEAAVMALKHQMTLTRMHPPTPIECHTREYGETFRNEKSFVFLPAVNAINGKAGLYYSTESIGQIGQIWTAALKKSGLHHRKAYQSRHTYACQALTAGANPNCVAAQRGHSDAQMRYRVYGAWMPENNADRLTHERETKRSCATYVLRQKGSRSLHTPIKYLSHYTCIFMISL</sequence>
<dbReference type="InterPro" id="IPR013762">
    <property type="entry name" value="Integrase-like_cat_sf"/>
</dbReference>
<evidence type="ECO:0000313" key="3">
    <source>
        <dbReference type="Proteomes" id="UP001288620"/>
    </source>
</evidence>
<dbReference type="EMBL" id="JAOBTT010000001">
    <property type="protein sequence ID" value="MDZ7278077.1"/>
    <property type="molecule type" value="Genomic_DNA"/>
</dbReference>
<name>A0ABU5LDP9_9GAMM</name>
<evidence type="ECO:0000313" key="2">
    <source>
        <dbReference type="EMBL" id="MDZ7278077.1"/>
    </source>
</evidence>
<dbReference type="SUPFAM" id="SSF56349">
    <property type="entry name" value="DNA breaking-rejoining enzymes"/>
    <property type="match status" value="1"/>
</dbReference>
<evidence type="ECO:0000256" key="1">
    <source>
        <dbReference type="ARBA" id="ARBA00023172"/>
    </source>
</evidence>
<accession>A0ABU5LDP9</accession>
<dbReference type="Proteomes" id="UP001288620">
    <property type="component" value="Unassembled WGS sequence"/>
</dbReference>